<feature type="region of interest" description="Disordered" evidence="1">
    <location>
        <begin position="18"/>
        <end position="68"/>
    </location>
</feature>
<protein>
    <submittedName>
        <fullName evidence="2">Uncharacterized protein</fullName>
    </submittedName>
</protein>
<dbReference type="Proteomes" id="UP000298327">
    <property type="component" value="Unassembled WGS sequence"/>
</dbReference>
<gene>
    <name evidence="2" type="ORF">EVG20_g11711</name>
</gene>
<feature type="non-terminal residue" evidence="2">
    <location>
        <position position="376"/>
    </location>
</feature>
<dbReference type="OrthoDB" id="3061363at2759"/>
<accession>A0A4Y9XJG0</accession>
<feature type="compositionally biased region" description="Polar residues" evidence="1">
    <location>
        <begin position="212"/>
        <end position="221"/>
    </location>
</feature>
<feature type="compositionally biased region" description="Low complexity" evidence="1">
    <location>
        <begin position="137"/>
        <end position="151"/>
    </location>
</feature>
<feature type="compositionally biased region" description="Pro residues" evidence="1">
    <location>
        <begin position="324"/>
        <end position="348"/>
    </location>
</feature>
<feature type="compositionally biased region" description="Polar residues" evidence="1">
    <location>
        <begin position="43"/>
        <end position="53"/>
    </location>
</feature>
<proteinExistence type="predicted"/>
<reference evidence="2 3" key="1">
    <citation type="submission" date="2019-02" db="EMBL/GenBank/DDBJ databases">
        <title>Genome sequencing of the rare red list fungi Dentipellis fragilis.</title>
        <authorList>
            <person name="Buettner E."/>
            <person name="Kellner H."/>
        </authorList>
    </citation>
    <scope>NUCLEOTIDE SEQUENCE [LARGE SCALE GENOMIC DNA]</scope>
    <source>
        <strain evidence="2 3">DSM 105465</strain>
    </source>
</reference>
<dbReference type="EMBL" id="SEOQ01002000">
    <property type="protein sequence ID" value="TFY50116.1"/>
    <property type="molecule type" value="Genomic_DNA"/>
</dbReference>
<organism evidence="2 3">
    <name type="scientific">Dentipellis fragilis</name>
    <dbReference type="NCBI Taxonomy" id="205917"/>
    <lineage>
        <taxon>Eukaryota</taxon>
        <taxon>Fungi</taxon>
        <taxon>Dikarya</taxon>
        <taxon>Basidiomycota</taxon>
        <taxon>Agaricomycotina</taxon>
        <taxon>Agaricomycetes</taxon>
        <taxon>Russulales</taxon>
        <taxon>Hericiaceae</taxon>
        <taxon>Dentipellis</taxon>
    </lineage>
</organism>
<feature type="compositionally biased region" description="Polar residues" evidence="1">
    <location>
        <begin position="171"/>
        <end position="203"/>
    </location>
</feature>
<evidence type="ECO:0000313" key="3">
    <source>
        <dbReference type="Proteomes" id="UP000298327"/>
    </source>
</evidence>
<comment type="caution">
    <text evidence="2">The sequence shown here is derived from an EMBL/GenBank/DDBJ whole genome shotgun (WGS) entry which is preliminary data.</text>
</comment>
<feature type="region of interest" description="Disordered" evidence="1">
    <location>
        <begin position="133"/>
        <end position="376"/>
    </location>
</feature>
<name>A0A4Y9XJG0_9AGAM</name>
<dbReference type="AlphaFoldDB" id="A0A4Y9XJG0"/>
<dbReference type="STRING" id="205917.A0A4Y9XJG0"/>
<feature type="compositionally biased region" description="Pro residues" evidence="1">
    <location>
        <begin position="264"/>
        <end position="283"/>
    </location>
</feature>
<keyword evidence="3" id="KW-1185">Reference proteome</keyword>
<evidence type="ECO:0000313" key="2">
    <source>
        <dbReference type="EMBL" id="TFY50116.1"/>
    </source>
</evidence>
<sequence length="376" mass="37763">MSKSSTASAPKTSFPAAIQVCLARGPPQTASSSRSQSPAPSPVTANPPSNAHASHSRRPSALGQGVAIKDGVSVPRAVGSAKSSSAVTFGSIDDAQAPISSSPATAPAVKPADGVKSFGSVAVQNGASNKAAFTRPASLSQNASNASSVPSAPSPVPKIDKKDIMKMFQGPSVQAPPSDTASPSTRTSSLPQPPHSASGQSSYGAPPFTPRGQGQNGNVPRSPSFPRAMANGTSGGVNVGSRPSAGPGGPNGSMPAGMSSPRLAPHPHPNTAGMPPPPTPQMWPPYYGYQPYMTGGMPPEQYMAPQQYWGVPPQMAPHQHPHPPHPGPGGPPPPGGLPMSPRNPPPSLPLQAGPGTPQAAHAALPPPVHTPGPHHA</sequence>
<evidence type="ECO:0000256" key="1">
    <source>
        <dbReference type="SAM" id="MobiDB-lite"/>
    </source>
</evidence>
<feature type="compositionally biased region" description="Low complexity" evidence="1">
    <location>
        <begin position="26"/>
        <end position="38"/>
    </location>
</feature>